<evidence type="ECO:0000256" key="1">
    <source>
        <dbReference type="SAM" id="Phobius"/>
    </source>
</evidence>
<evidence type="ECO:0000313" key="3">
    <source>
        <dbReference type="Proteomes" id="UP000753724"/>
    </source>
</evidence>
<reference evidence="3" key="1">
    <citation type="submission" date="2020-01" db="EMBL/GenBank/DDBJ databases">
        <title>Sphingomonas sp. strain CSW-10.</title>
        <authorList>
            <person name="Chen W.-M."/>
        </authorList>
    </citation>
    <scope>NUCLEOTIDE SEQUENCE [LARGE SCALE GENOMIC DNA]</scope>
    <source>
        <strain evidence="3">FSY-8</strain>
    </source>
</reference>
<accession>A0ABW9XDR6</accession>
<dbReference type="RefSeq" id="WP_161718011.1">
    <property type="nucleotide sequence ID" value="NZ_JAAAPO010000003.1"/>
</dbReference>
<keyword evidence="1" id="KW-0472">Membrane</keyword>
<keyword evidence="1" id="KW-1133">Transmembrane helix</keyword>
<organism evidence="2 3">
    <name type="scientific">Novosphingobium ovatum</name>
    <dbReference type="NCBI Taxonomy" id="1908523"/>
    <lineage>
        <taxon>Bacteria</taxon>
        <taxon>Pseudomonadati</taxon>
        <taxon>Pseudomonadota</taxon>
        <taxon>Alphaproteobacteria</taxon>
        <taxon>Sphingomonadales</taxon>
        <taxon>Sphingomonadaceae</taxon>
        <taxon>Novosphingobium</taxon>
    </lineage>
</organism>
<feature type="transmembrane region" description="Helical" evidence="1">
    <location>
        <begin position="51"/>
        <end position="71"/>
    </location>
</feature>
<evidence type="ECO:0008006" key="4">
    <source>
        <dbReference type="Google" id="ProtNLM"/>
    </source>
</evidence>
<name>A0ABW9XDR6_9SPHN</name>
<keyword evidence="1" id="KW-0812">Transmembrane</keyword>
<dbReference type="NCBIfam" id="NF041635">
    <property type="entry name" value="STM3941_fam"/>
    <property type="match status" value="1"/>
</dbReference>
<protein>
    <recommendedName>
        <fullName evidence="4">PH domain-containing protein</fullName>
    </recommendedName>
</protein>
<gene>
    <name evidence="2" type="ORF">GTZ99_08975</name>
</gene>
<proteinExistence type="predicted"/>
<dbReference type="Proteomes" id="UP000753724">
    <property type="component" value="Unassembled WGS sequence"/>
</dbReference>
<evidence type="ECO:0000313" key="2">
    <source>
        <dbReference type="EMBL" id="NBC36688.1"/>
    </source>
</evidence>
<keyword evidence="3" id="KW-1185">Reference proteome</keyword>
<dbReference type="InterPro" id="IPR048136">
    <property type="entry name" value="STM3941-like"/>
</dbReference>
<dbReference type="EMBL" id="JAAAPO010000003">
    <property type="protein sequence ID" value="NBC36688.1"/>
    <property type="molecule type" value="Genomic_DNA"/>
</dbReference>
<comment type="caution">
    <text evidence="2">The sequence shown here is derived from an EMBL/GenBank/DDBJ whole genome shotgun (WGS) entry which is preliminary data.</text>
</comment>
<sequence>MEVFIARPSRWRTALLLLGAAGFVALGAWMLGGLGPAPVIENASAGKVWLVSWAAVLFFGLCAGALARRLFDQRDVLRIDAAGILYPAWSDEVIAWDDITDVGEWSQHRQRVIVLRLRDPERYPASRPLARMTAGVNRGIIGGDIAIGLTGSDASPDAAMAAILRHIG</sequence>
<feature type="transmembrane region" description="Helical" evidence="1">
    <location>
        <begin position="12"/>
        <end position="31"/>
    </location>
</feature>